<dbReference type="EMBL" id="CM042064">
    <property type="protein sequence ID" value="KAI3665203.1"/>
    <property type="molecule type" value="Genomic_DNA"/>
</dbReference>
<dbReference type="Proteomes" id="UP001055879">
    <property type="component" value="Linkage Group LG18"/>
</dbReference>
<evidence type="ECO:0000313" key="2">
    <source>
        <dbReference type="Proteomes" id="UP001055879"/>
    </source>
</evidence>
<reference evidence="2" key="1">
    <citation type="journal article" date="2022" name="Mol. Ecol. Resour.">
        <title>The genomes of chicory, endive, great burdock and yacon provide insights into Asteraceae palaeo-polyploidization history and plant inulin production.</title>
        <authorList>
            <person name="Fan W."/>
            <person name="Wang S."/>
            <person name="Wang H."/>
            <person name="Wang A."/>
            <person name="Jiang F."/>
            <person name="Liu H."/>
            <person name="Zhao H."/>
            <person name="Xu D."/>
            <person name="Zhang Y."/>
        </authorList>
    </citation>
    <scope>NUCLEOTIDE SEQUENCE [LARGE SCALE GENOMIC DNA]</scope>
    <source>
        <strain evidence="2">cv. Niubang</strain>
    </source>
</reference>
<sequence>MAAAMLVLLCTRPLEAAIEEFRKTFKKENPTVKVVSVVGKVGGEKWKSLSAAVNPDSRRLPLLSVPCRLRLKSPIIVSDSVVIHLKGHYIEKCF</sequence>
<accession>A0ACB8XDY4</accession>
<proteinExistence type="predicted"/>
<comment type="caution">
    <text evidence="1">The sequence shown here is derived from an EMBL/GenBank/DDBJ whole genome shotgun (WGS) entry which is preliminary data.</text>
</comment>
<organism evidence="1 2">
    <name type="scientific">Arctium lappa</name>
    <name type="common">Greater burdock</name>
    <name type="synonym">Lappa major</name>
    <dbReference type="NCBI Taxonomy" id="4217"/>
    <lineage>
        <taxon>Eukaryota</taxon>
        <taxon>Viridiplantae</taxon>
        <taxon>Streptophyta</taxon>
        <taxon>Embryophyta</taxon>
        <taxon>Tracheophyta</taxon>
        <taxon>Spermatophyta</taxon>
        <taxon>Magnoliopsida</taxon>
        <taxon>eudicotyledons</taxon>
        <taxon>Gunneridae</taxon>
        <taxon>Pentapetalae</taxon>
        <taxon>asterids</taxon>
        <taxon>campanulids</taxon>
        <taxon>Asterales</taxon>
        <taxon>Asteraceae</taxon>
        <taxon>Carduoideae</taxon>
        <taxon>Cardueae</taxon>
        <taxon>Arctiinae</taxon>
        <taxon>Arctium</taxon>
    </lineage>
</organism>
<evidence type="ECO:0000313" key="1">
    <source>
        <dbReference type="EMBL" id="KAI3665203.1"/>
    </source>
</evidence>
<protein>
    <submittedName>
        <fullName evidence="1">Uncharacterized protein</fullName>
    </submittedName>
</protein>
<keyword evidence="2" id="KW-1185">Reference proteome</keyword>
<name>A0ACB8XDY4_ARCLA</name>
<gene>
    <name evidence="1" type="ORF">L6452_43826</name>
</gene>
<reference evidence="1 2" key="2">
    <citation type="journal article" date="2022" name="Mol. Ecol. Resour.">
        <title>The genomes of chicory, endive, great burdock and yacon provide insights into Asteraceae paleo-polyploidization history and plant inulin production.</title>
        <authorList>
            <person name="Fan W."/>
            <person name="Wang S."/>
            <person name="Wang H."/>
            <person name="Wang A."/>
            <person name="Jiang F."/>
            <person name="Liu H."/>
            <person name="Zhao H."/>
            <person name="Xu D."/>
            <person name="Zhang Y."/>
        </authorList>
    </citation>
    <scope>NUCLEOTIDE SEQUENCE [LARGE SCALE GENOMIC DNA]</scope>
    <source>
        <strain evidence="2">cv. Niubang</strain>
    </source>
</reference>